<accession>A0A7C5X4F5</accession>
<organism evidence="1">
    <name type="scientific">Thermocrinis ruber</name>
    <dbReference type="NCBI Taxonomy" id="75906"/>
    <lineage>
        <taxon>Bacteria</taxon>
        <taxon>Pseudomonadati</taxon>
        <taxon>Aquificota</taxon>
        <taxon>Aquificia</taxon>
        <taxon>Aquificales</taxon>
        <taxon>Aquificaceae</taxon>
        <taxon>Thermocrinis</taxon>
    </lineage>
</organism>
<gene>
    <name evidence="1" type="ORF">ENN04_07600</name>
</gene>
<dbReference type="Gene3D" id="3.40.50.11170">
    <property type="entry name" value="Uncharacterised protein PF08960, DUF1874"/>
    <property type="match status" value="1"/>
</dbReference>
<name>A0A7C5X4F5_9AQUI</name>
<sequence>MLWLHNRVQISIKEGDVIISFQFLVRLPEGHILKEDEVLALYNEGKIRFFRVELVVPTEEEKGLLALYDLPADLYIWQEGECDLCGETTKVVFFHKGKEWNGQGVSHLAICKKCVEVIIASPLSKRLNYVLCNCGG</sequence>
<reference evidence="1" key="1">
    <citation type="journal article" date="2020" name="mSystems">
        <title>Genome- and Community-Level Interaction Insights into Carbon Utilization and Element Cycling Functions of Hydrothermarchaeota in Hydrothermal Sediment.</title>
        <authorList>
            <person name="Zhou Z."/>
            <person name="Liu Y."/>
            <person name="Xu W."/>
            <person name="Pan J."/>
            <person name="Luo Z.H."/>
            <person name="Li M."/>
        </authorList>
    </citation>
    <scope>NUCLEOTIDE SEQUENCE [LARGE SCALE GENOMIC DNA]</scope>
    <source>
        <strain evidence="1">SpSt-114</strain>
    </source>
</reference>
<protein>
    <submittedName>
        <fullName evidence="1">DUF1874 domain-containing protein</fullName>
    </submittedName>
</protein>
<dbReference type="AlphaFoldDB" id="A0A7C5X4F5"/>
<comment type="caution">
    <text evidence="1">The sequence shown here is derived from an EMBL/GenBank/DDBJ whole genome shotgun (WGS) entry which is preliminary data.</text>
</comment>
<evidence type="ECO:0000313" key="1">
    <source>
        <dbReference type="EMBL" id="HHO74476.1"/>
    </source>
</evidence>
<proteinExistence type="predicted"/>
<dbReference type="SUPFAM" id="SSF143602">
    <property type="entry name" value="STIV B116-like"/>
    <property type="match status" value="1"/>
</dbReference>
<dbReference type="InterPro" id="IPR037236">
    <property type="entry name" value="STIV_B116-like_sf"/>
</dbReference>
<dbReference type="EMBL" id="DSAC01000095">
    <property type="protein sequence ID" value="HHO74476.1"/>
    <property type="molecule type" value="Genomic_DNA"/>
</dbReference>